<dbReference type="OrthoDB" id="521154at2759"/>
<name>I0Z111_COCSC</name>
<organism evidence="1 2">
    <name type="scientific">Coccomyxa subellipsoidea (strain C-169)</name>
    <name type="common">Green microalga</name>
    <dbReference type="NCBI Taxonomy" id="574566"/>
    <lineage>
        <taxon>Eukaryota</taxon>
        <taxon>Viridiplantae</taxon>
        <taxon>Chlorophyta</taxon>
        <taxon>core chlorophytes</taxon>
        <taxon>Trebouxiophyceae</taxon>
        <taxon>Trebouxiophyceae incertae sedis</taxon>
        <taxon>Coccomyxaceae</taxon>
        <taxon>Coccomyxa</taxon>
        <taxon>Coccomyxa subellipsoidea</taxon>
    </lineage>
</organism>
<comment type="caution">
    <text evidence="1">The sequence shown here is derived from an EMBL/GenBank/DDBJ whole genome shotgun (WGS) entry which is preliminary data.</text>
</comment>
<reference evidence="1 2" key="1">
    <citation type="journal article" date="2012" name="Genome Biol.">
        <title>The genome of the polar eukaryotic microalga coccomyxa subellipsoidea reveals traits of cold adaptation.</title>
        <authorList>
            <person name="Blanc G."/>
            <person name="Agarkova I."/>
            <person name="Grimwood J."/>
            <person name="Kuo A."/>
            <person name="Brueggeman A."/>
            <person name="Dunigan D."/>
            <person name="Gurnon J."/>
            <person name="Ladunga I."/>
            <person name="Lindquist E."/>
            <person name="Lucas S."/>
            <person name="Pangilinan J."/>
            <person name="Proschold T."/>
            <person name="Salamov A."/>
            <person name="Schmutz J."/>
            <person name="Weeks D."/>
            <person name="Yamada T."/>
            <person name="Claverie J.M."/>
            <person name="Grigoriev I."/>
            <person name="Van Etten J."/>
            <person name="Lomsadze A."/>
            <person name="Borodovsky M."/>
        </authorList>
    </citation>
    <scope>NUCLEOTIDE SEQUENCE [LARGE SCALE GENOMIC DNA]</scope>
    <source>
        <strain evidence="1 2">C-169</strain>
    </source>
</reference>
<dbReference type="EMBL" id="AGSI01000006">
    <property type="protein sequence ID" value="EIE24330.1"/>
    <property type="molecule type" value="Genomic_DNA"/>
</dbReference>
<protein>
    <submittedName>
        <fullName evidence="1">Uncharacterized protein</fullName>
    </submittedName>
</protein>
<evidence type="ECO:0000313" key="1">
    <source>
        <dbReference type="EMBL" id="EIE24330.1"/>
    </source>
</evidence>
<dbReference type="GeneID" id="17042328"/>
<sequence>METEKERLLMSAPAGSALVLKPRPAELAPCALTPANAANPSFRQLLPFPFKFFSGPLDPYWPIGSDANDPFGRQAAHSMQLPDG</sequence>
<gene>
    <name evidence="1" type="ORF">COCSUDRAFT_62829</name>
</gene>
<proteinExistence type="predicted"/>
<accession>I0Z111</accession>
<dbReference type="Proteomes" id="UP000007264">
    <property type="component" value="Unassembled WGS sequence"/>
</dbReference>
<keyword evidence="2" id="KW-1185">Reference proteome</keyword>
<dbReference type="RefSeq" id="XP_005648874.1">
    <property type="nucleotide sequence ID" value="XM_005648817.1"/>
</dbReference>
<dbReference type="KEGG" id="csl:COCSUDRAFT_62829"/>
<evidence type="ECO:0000313" key="2">
    <source>
        <dbReference type="Proteomes" id="UP000007264"/>
    </source>
</evidence>
<dbReference type="AlphaFoldDB" id="I0Z111"/>